<dbReference type="InterPro" id="IPR005632">
    <property type="entry name" value="Chaperone_Skp"/>
</dbReference>
<keyword evidence="3" id="KW-0175">Coiled coil</keyword>
<dbReference type="GO" id="GO:0051082">
    <property type="term" value="F:unfolded protein binding"/>
    <property type="evidence" value="ECO:0007669"/>
    <property type="project" value="InterPro"/>
</dbReference>
<dbReference type="STRING" id="1524460.IX84_00265"/>
<keyword evidence="2 4" id="KW-0732">Signal</keyword>
<dbReference type="PANTHER" id="PTHR35089">
    <property type="entry name" value="CHAPERONE PROTEIN SKP"/>
    <property type="match status" value="1"/>
</dbReference>
<dbReference type="GO" id="GO:0005829">
    <property type="term" value="C:cytosol"/>
    <property type="evidence" value="ECO:0007669"/>
    <property type="project" value="TreeGrafter"/>
</dbReference>
<dbReference type="SUPFAM" id="SSF111384">
    <property type="entry name" value="OmpH-like"/>
    <property type="match status" value="1"/>
</dbReference>
<name>A0A098SCC5_9BACT</name>
<evidence type="ECO:0000256" key="3">
    <source>
        <dbReference type="SAM" id="Coils"/>
    </source>
</evidence>
<feature type="chain" id="PRO_5001940140" description="OmpH family outer membrane protein" evidence="4">
    <location>
        <begin position="31"/>
        <end position="194"/>
    </location>
</feature>
<protein>
    <recommendedName>
        <fullName evidence="7">OmpH family outer membrane protein</fullName>
    </recommendedName>
</protein>
<dbReference type="EMBL" id="JPOS01000002">
    <property type="protein sequence ID" value="KGE89795.1"/>
    <property type="molecule type" value="Genomic_DNA"/>
</dbReference>
<dbReference type="Pfam" id="PF03938">
    <property type="entry name" value="OmpH"/>
    <property type="match status" value="1"/>
</dbReference>
<dbReference type="Proteomes" id="UP000029736">
    <property type="component" value="Unassembled WGS sequence"/>
</dbReference>
<dbReference type="GO" id="GO:0050821">
    <property type="term" value="P:protein stabilization"/>
    <property type="evidence" value="ECO:0007669"/>
    <property type="project" value="TreeGrafter"/>
</dbReference>
<evidence type="ECO:0000256" key="2">
    <source>
        <dbReference type="ARBA" id="ARBA00022729"/>
    </source>
</evidence>
<comment type="caution">
    <text evidence="5">The sequence shown here is derived from an EMBL/GenBank/DDBJ whole genome shotgun (WGS) entry which is preliminary data.</text>
</comment>
<evidence type="ECO:0000256" key="1">
    <source>
        <dbReference type="ARBA" id="ARBA00009091"/>
    </source>
</evidence>
<organism evidence="5 6">
    <name type="scientific">Phaeodactylibacter xiamenensis</name>
    <dbReference type="NCBI Taxonomy" id="1524460"/>
    <lineage>
        <taxon>Bacteria</taxon>
        <taxon>Pseudomonadati</taxon>
        <taxon>Bacteroidota</taxon>
        <taxon>Saprospiria</taxon>
        <taxon>Saprospirales</taxon>
        <taxon>Haliscomenobacteraceae</taxon>
        <taxon>Phaeodactylibacter</taxon>
    </lineage>
</organism>
<accession>A0A098SCC5</accession>
<reference evidence="5 6" key="1">
    <citation type="journal article" date="2014" name="Int. J. Syst. Evol. Microbiol.">
        <title>Phaeodactylibacter xiamenensis gen. nov., sp. nov., a member of the family Saprospiraceae isolated from the marine alga Phaeodactylum tricornutum.</title>
        <authorList>
            <person name="Chen Z.Jr."/>
            <person name="Lei X."/>
            <person name="Lai Q."/>
            <person name="Li Y."/>
            <person name="Zhang B."/>
            <person name="Zhang J."/>
            <person name="Zhang H."/>
            <person name="Yang L."/>
            <person name="Zheng W."/>
            <person name="Tian Y."/>
            <person name="Yu Z."/>
            <person name="Xu H.Jr."/>
            <person name="Zheng T."/>
        </authorList>
    </citation>
    <scope>NUCLEOTIDE SEQUENCE [LARGE SCALE GENOMIC DNA]</scope>
    <source>
        <strain evidence="5 6">KD52</strain>
    </source>
</reference>
<keyword evidence="6" id="KW-1185">Reference proteome</keyword>
<dbReference type="AlphaFoldDB" id="A0A098SCC5"/>
<gene>
    <name evidence="5" type="ORF">IX84_00265</name>
</gene>
<evidence type="ECO:0000313" key="5">
    <source>
        <dbReference type="EMBL" id="KGE89795.1"/>
    </source>
</evidence>
<dbReference type="Gene3D" id="3.30.910.20">
    <property type="entry name" value="Skp domain"/>
    <property type="match status" value="1"/>
</dbReference>
<proteinExistence type="inferred from homology"/>
<dbReference type="PANTHER" id="PTHR35089:SF1">
    <property type="entry name" value="CHAPERONE PROTEIN SKP"/>
    <property type="match status" value="1"/>
</dbReference>
<dbReference type="InterPro" id="IPR024930">
    <property type="entry name" value="Skp_dom_sf"/>
</dbReference>
<evidence type="ECO:0000313" key="6">
    <source>
        <dbReference type="Proteomes" id="UP000029736"/>
    </source>
</evidence>
<sequence length="194" mass="21398">MKANISLALNAILLIAVIYLFTQQSGTASADSSATAAASTDETLDIVYIDADSLLNNYKDFRRKQEDLAARQQTASQGLNQRMQALEKEFRQVQAKVQQGLLAPNQIAAEEQRLGQKQQELLAEQEQLSATLGAEQQQLAADFQDNLRNLMDSLQEARGYDFILQYGQGSSLLGARDGFDITNEVLNILNANDK</sequence>
<evidence type="ECO:0000256" key="4">
    <source>
        <dbReference type="SAM" id="SignalP"/>
    </source>
</evidence>
<comment type="similarity">
    <text evidence="1">Belongs to the Skp family.</text>
</comment>
<dbReference type="OrthoDB" id="1493259at2"/>
<dbReference type="RefSeq" id="WP_044215556.1">
    <property type="nucleotide sequence ID" value="NZ_JBKAGJ010000014.1"/>
</dbReference>
<dbReference type="SMART" id="SM00935">
    <property type="entry name" value="OmpH"/>
    <property type="match status" value="1"/>
</dbReference>
<feature type="signal peptide" evidence="4">
    <location>
        <begin position="1"/>
        <end position="30"/>
    </location>
</feature>
<feature type="coiled-coil region" evidence="3">
    <location>
        <begin position="51"/>
        <end position="127"/>
    </location>
</feature>
<evidence type="ECO:0008006" key="7">
    <source>
        <dbReference type="Google" id="ProtNLM"/>
    </source>
</evidence>